<keyword evidence="1" id="KW-0472">Membrane</keyword>
<feature type="transmembrane region" description="Helical" evidence="1">
    <location>
        <begin position="12"/>
        <end position="36"/>
    </location>
</feature>
<accession>A0A839H174</accession>
<proteinExistence type="predicted"/>
<evidence type="ECO:0000313" key="2">
    <source>
        <dbReference type="EMBL" id="MBA9079651.1"/>
    </source>
</evidence>
<keyword evidence="1" id="KW-0812">Transmembrane</keyword>
<gene>
    <name evidence="2" type="ORF">FHS90_004390</name>
</gene>
<sequence>MEGNEVNFMKYNIGIVLFVFNLKCACRLIMISNNLIISKSQMKMRQEKFQECTRKVDKESVRCGRCSCK</sequence>
<comment type="caution">
    <text evidence="2">The sequence shown here is derived from an EMBL/GenBank/DDBJ whole genome shotgun (WGS) entry which is preliminary data.</text>
</comment>
<keyword evidence="1" id="KW-1133">Transmembrane helix</keyword>
<organism evidence="2 3">
    <name type="scientific">Rufibacter quisquiliarum</name>
    <dbReference type="NCBI Taxonomy" id="1549639"/>
    <lineage>
        <taxon>Bacteria</taxon>
        <taxon>Pseudomonadati</taxon>
        <taxon>Bacteroidota</taxon>
        <taxon>Cytophagia</taxon>
        <taxon>Cytophagales</taxon>
        <taxon>Hymenobacteraceae</taxon>
        <taxon>Rufibacter</taxon>
    </lineage>
</organism>
<evidence type="ECO:0000256" key="1">
    <source>
        <dbReference type="SAM" id="Phobius"/>
    </source>
</evidence>
<keyword evidence="3" id="KW-1185">Reference proteome</keyword>
<dbReference type="AlphaFoldDB" id="A0A839H174"/>
<evidence type="ECO:0000313" key="3">
    <source>
        <dbReference type="Proteomes" id="UP000563094"/>
    </source>
</evidence>
<protein>
    <submittedName>
        <fullName evidence="2">Uncharacterized protein</fullName>
    </submittedName>
</protein>
<dbReference type="EMBL" id="JACJIQ010000026">
    <property type="protein sequence ID" value="MBA9079651.1"/>
    <property type="molecule type" value="Genomic_DNA"/>
</dbReference>
<dbReference type="Proteomes" id="UP000563094">
    <property type="component" value="Unassembled WGS sequence"/>
</dbReference>
<name>A0A839H174_9BACT</name>
<reference evidence="2 3" key="1">
    <citation type="submission" date="2020-08" db="EMBL/GenBank/DDBJ databases">
        <title>Genomic Encyclopedia of Type Strains, Phase IV (KMG-IV): sequencing the most valuable type-strain genomes for metagenomic binning, comparative biology and taxonomic classification.</title>
        <authorList>
            <person name="Goeker M."/>
        </authorList>
    </citation>
    <scope>NUCLEOTIDE SEQUENCE [LARGE SCALE GENOMIC DNA]</scope>
    <source>
        <strain evidence="2 3">DSM 29854</strain>
    </source>
</reference>